<evidence type="ECO:0000259" key="10">
    <source>
        <dbReference type="PROSITE" id="PS50253"/>
    </source>
</evidence>
<evidence type="ECO:0000256" key="4">
    <source>
        <dbReference type="ARBA" id="ARBA00022692"/>
    </source>
</evidence>
<evidence type="ECO:0000313" key="11">
    <source>
        <dbReference type="EMBL" id="ABL73786.1"/>
    </source>
</evidence>
<evidence type="ECO:0000256" key="8">
    <source>
        <dbReference type="RuleBase" id="RU003375"/>
    </source>
</evidence>
<keyword evidence="4 8" id="KW-0812">Transmembrane</keyword>
<dbReference type="Pfam" id="PF00510">
    <property type="entry name" value="COX3"/>
    <property type="match status" value="1"/>
</dbReference>
<keyword evidence="5" id="KW-1278">Translocase</keyword>
<geneLocation type="mitochondrion" evidence="11"/>
<feature type="transmembrane region" description="Helical" evidence="9">
    <location>
        <begin position="232"/>
        <end position="251"/>
    </location>
</feature>
<dbReference type="Gene3D" id="1.10.287.70">
    <property type="match status" value="1"/>
</dbReference>
<feature type="transmembrane region" description="Helical" evidence="9">
    <location>
        <begin position="80"/>
        <end position="102"/>
    </location>
</feature>
<dbReference type="AlphaFoldDB" id="A1Z3A3"/>
<dbReference type="CDD" id="cd01665">
    <property type="entry name" value="Cyt_c_Oxidase_III"/>
    <property type="match status" value="1"/>
</dbReference>
<feature type="domain" description="Heme-copper oxidase subunit III family profile" evidence="10">
    <location>
        <begin position="8"/>
        <end position="252"/>
    </location>
</feature>
<comment type="subcellular location">
    <subcellularLocation>
        <location evidence="1">Membrane</location>
        <topology evidence="1">Multi-pass membrane protein</topology>
    </subcellularLocation>
</comment>
<dbReference type="PROSITE" id="PS50253">
    <property type="entry name" value="COX3"/>
    <property type="match status" value="1"/>
</dbReference>
<comment type="function">
    <text evidence="8">Component of the cytochrome c oxidase, the last enzyme in the mitochondrial electron transport chain which drives oxidative phosphorylation. The respiratory chain contains 3 multisubunit complexes succinate dehydrogenase (complex II, CII), ubiquinol-cytochrome c oxidoreductase (cytochrome b-c1 complex, complex III, CIII) and cytochrome c oxidase (complex IV, CIV), that cooperate to transfer electrons derived from NADH and succinate to molecular oxygen, creating an electrochemical gradient over the inner membrane that drives transmembrane transport and the ATP synthase. Cytochrome c oxidase is the component of the respiratory chain that catalyzes the reduction of oxygen to water. Electrons originating from reduced cytochrome c in the intermembrane space (IMS) are transferred via the dinuclear copper A center (CU(A)) of subunit 2 and heme A of subunit 1 to the active site in subunit 1, a binuclear center (BNC) formed by heme A3 and copper B (CU(B)). The BNC reduces molecular oxygen to 2 water molecules using 4 electrons from cytochrome c in the IMS and 4 protons from the mitochondrial matrix.</text>
</comment>
<dbReference type="InterPro" id="IPR024791">
    <property type="entry name" value="Cyt_c/ubiquinol_Oxase_su3"/>
</dbReference>
<feature type="transmembrane region" description="Helical" evidence="9">
    <location>
        <begin position="12"/>
        <end position="31"/>
    </location>
</feature>
<feature type="transmembrane region" description="Helical" evidence="9">
    <location>
        <begin position="37"/>
        <end position="59"/>
    </location>
</feature>
<evidence type="ECO:0000256" key="9">
    <source>
        <dbReference type="SAM" id="Phobius"/>
    </source>
</evidence>
<evidence type="ECO:0000256" key="3">
    <source>
        <dbReference type="ARBA" id="ARBA00015944"/>
    </source>
</evidence>
<feature type="transmembrane region" description="Helical" evidence="9">
    <location>
        <begin position="122"/>
        <end position="143"/>
    </location>
</feature>
<feature type="transmembrane region" description="Helical" evidence="9">
    <location>
        <begin position="191"/>
        <end position="211"/>
    </location>
</feature>
<dbReference type="PANTHER" id="PTHR11403:SF7">
    <property type="entry name" value="CYTOCHROME C OXIDASE SUBUNIT 3"/>
    <property type="match status" value="1"/>
</dbReference>
<dbReference type="InterPro" id="IPR033945">
    <property type="entry name" value="Cyt_c_oxase_su3_dom"/>
</dbReference>
<dbReference type="GO" id="GO:0005739">
    <property type="term" value="C:mitochondrion"/>
    <property type="evidence" value="ECO:0007669"/>
    <property type="project" value="TreeGrafter"/>
</dbReference>
<evidence type="ECO:0000256" key="7">
    <source>
        <dbReference type="ARBA" id="ARBA00023136"/>
    </source>
</evidence>
<keyword evidence="6 9" id="KW-1133">Transmembrane helix</keyword>
<organism evidence="11">
    <name type="scientific">Romanomermis nielseni</name>
    <dbReference type="NCBI Taxonomy" id="416167"/>
    <lineage>
        <taxon>Eukaryota</taxon>
        <taxon>Metazoa</taxon>
        <taxon>Ecdysozoa</taxon>
        <taxon>Nematoda</taxon>
        <taxon>Enoplea</taxon>
        <taxon>Dorylaimia</taxon>
        <taxon>Mermithida</taxon>
        <taxon>Mermithoidea</taxon>
        <taxon>Mermithidae</taxon>
        <taxon>Romanomermis</taxon>
    </lineage>
</organism>
<sequence length="252" mass="30299">MFLQFNPNNSYWPLFMSVILFFCFLSVINYFCFLSVINLLMSFIFMLILMLMWFMNLYYEAKFLGSINLLMQMTLKMGMIFFIMSEIMFFFSFFWSYFHFMFLHSGEFGGLWPPINIVKVNYLSVPLLNTMLLLSSGLSITVGHNLMLMNNLKTGFYLLVTFILGLIFSFFQVLEYSFIEFNWSMSCYSSIFFMGTGFHGCHVLMGSFMIMMLFMMKKNLNIFSSKFEMIAWYWHFVDMIWIILFTEFYWWV</sequence>
<dbReference type="GO" id="GO:0006123">
    <property type="term" value="P:mitochondrial electron transport, cytochrome c to oxygen"/>
    <property type="evidence" value="ECO:0007669"/>
    <property type="project" value="TreeGrafter"/>
</dbReference>
<keyword evidence="8 11" id="KW-0496">Mitochondrion</keyword>
<dbReference type="GO" id="GO:0004129">
    <property type="term" value="F:cytochrome-c oxidase activity"/>
    <property type="evidence" value="ECO:0007669"/>
    <property type="project" value="InterPro"/>
</dbReference>
<dbReference type="Gene3D" id="1.20.120.80">
    <property type="entry name" value="Cytochrome c oxidase, subunit III, four-helix bundle"/>
    <property type="match status" value="1"/>
</dbReference>
<feature type="transmembrane region" description="Helical" evidence="9">
    <location>
        <begin position="155"/>
        <end position="179"/>
    </location>
</feature>
<evidence type="ECO:0000256" key="1">
    <source>
        <dbReference type="ARBA" id="ARBA00004141"/>
    </source>
</evidence>
<dbReference type="GO" id="GO:0016020">
    <property type="term" value="C:membrane"/>
    <property type="evidence" value="ECO:0007669"/>
    <property type="project" value="UniProtKB-SubCell"/>
</dbReference>
<reference evidence="11" key="1">
    <citation type="submission" date="2006-12" db="EMBL/GenBank/DDBJ databases">
        <authorList>
            <person name="Wu Z.K."/>
            <person name="Hyman B.C."/>
        </authorList>
    </citation>
    <scope>NUCLEOTIDE SEQUENCE</scope>
</reference>
<evidence type="ECO:0000256" key="2">
    <source>
        <dbReference type="ARBA" id="ARBA00010581"/>
    </source>
</evidence>
<dbReference type="InterPro" id="IPR000298">
    <property type="entry name" value="Cyt_c_oxidase-like_su3"/>
</dbReference>
<proteinExistence type="inferred from homology"/>
<evidence type="ECO:0000256" key="5">
    <source>
        <dbReference type="ARBA" id="ARBA00022967"/>
    </source>
</evidence>
<dbReference type="EMBL" id="EF175763">
    <property type="protein sequence ID" value="ABL73786.1"/>
    <property type="molecule type" value="Genomic_DNA"/>
</dbReference>
<dbReference type="InterPro" id="IPR013833">
    <property type="entry name" value="Cyt_c_oxidase_su3_a-hlx"/>
</dbReference>
<gene>
    <name evidence="11" type="primary">COXIII</name>
</gene>
<protein>
    <recommendedName>
        <fullName evidence="3 8">Cytochrome c oxidase subunit 3</fullName>
    </recommendedName>
</protein>
<accession>A1Z3A3</accession>
<evidence type="ECO:0000256" key="6">
    <source>
        <dbReference type="ARBA" id="ARBA00022989"/>
    </source>
</evidence>
<dbReference type="InterPro" id="IPR035973">
    <property type="entry name" value="Cyt_c_oxidase_su3-like_sf"/>
</dbReference>
<name>A1Z3A3_9BILA</name>
<dbReference type="PANTHER" id="PTHR11403">
    <property type="entry name" value="CYTOCHROME C OXIDASE SUBUNIT III"/>
    <property type="match status" value="1"/>
</dbReference>
<comment type="similarity">
    <text evidence="2 8">Belongs to the cytochrome c oxidase subunit 3 family.</text>
</comment>
<dbReference type="SUPFAM" id="SSF81452">
    <property type="entry name" value="Cytochrome c oxidase subunit III-like"/>
    <property type="match status" value="1"/>
</dbReference>
<keyword evidence="7 9" id="KW-0472">Membrane</keyword>